<evidence type="ECO:0000256" key="1">
    <source>
        <dbReference type="ARBA" id="ARBA00004123"/>
    </source>
</evidence>
<dbReference type="InterPro" id="IPR036034">
    <property type="entry name" value="PDZ_sf"/>
</dbReference>
<feature type="region of interest" description="Disordered" evidence="3">
    <location>
        <begin position="385"/>
        <end position="406"/>
    </location>
</feature>
<dbReference type="InterPro" id="IPR052082">
    <property type="entry name" value="Myelin_sheath_structural"/>
</dbReference>
<dbReference type="SUPFAM" id="SSF56821">
    <property type="entry name" value="Prismane protein-like"/>
    <property type="match status" value="2"/>
</dbReference>
<comment type="subcellular location">
    <subcellularLocation>
        <location evidence="1">Nucleus</location>
    </subcellularLocation>
</comment>
<dbReference type="Gene3D" id="2.30.42.10">
    <property type="match status" value="1"/>
</dbReference>
<dbReference type="PROSITE" id="PS50106">
    <property type="entry name" value="PDZ"/>
    <property type="match status" value="1"/>
</dbReference>
<name>A0ABR3MEQ5_9TELE</name>
<dbReference type="PANTHER" id="PTHR23348:SF41">
    <property type="entry name" value="NEUROBLAST DIFFERENTIATION-ASSOCIATED PROTEIN AHNAK"/>
    <property type="match status" value="1"/>
</dbReference>
<sequence>MSPVGVYTAAPPNVVLCKQCDSPVQTGLYHSEEATHLKMADEQDTREVLFPQWMGADKVGLTIEQKGQGEIFVKEVKDESPAAHSGKVYEGDQIVGATIYFDNMSSEETAELLKTLNRHKVGLKLQNKSPCRSPVGTLSWEGRAGLGGSSSDILLSGDDEDYKRIYTKKIKPRLKSEDLAEGVDVRTERHSSTSSDGCTITTITRRITTYTVDMPGGTSQQIDPSSPEYKIQVLQHEQSEGDSSQIKLPHSTLVSGAHGGIKMGDISLSGPHVTGSSVKHCSIGSYKATDELDGSGKEITINVSDTGLSSGKGKTVMERFGRTEASAGSSDLTGKVTVGLDKDVRNISSPLEAGFKASGMMGGTEFATVKGPVLDTRVSGFSISGDTGDSIGRHSLSQVHKDGSDDKTKFTIDVQRPKEGPNVEVNFNNQNLKDVSQRGFSITGNQEMSAPSFRMKGTNLDTDVKPVSFGLKGSNTIVSLPKADVKITSPDMGIKGQEFHIEGHEGSVTDVKFDAPSITGQRISTPDIDLSLKGQKVKGDVSVPHVEGNVTTSKVEIKGPNFEGVRGDFAVKMPLPGVKSSEVKGPDVDVNIAKSKMEIKAPDMDIKAPELKIGSSERKLVDPNIKVPSVSGPKISVSDVNFNMKGSTLKDDVNVSAPNVEGDVKAPEIEIGGPDLESAGFGFKMPKIRMPSFGIKSSKMEGPDVDTHLPKADIEIKPQGVHIKGPELENEGKIKGTKFKISMPDVDLKGPKLKGDVDVSVPKVEGDIKAPKVEIEGSDIKGPEGGFKMPKVKMPSFGLKGSQVEGPDVNVKIPKANIKVEAPDVDIKAPGFDIEGPEGKIKGPKFEMPTISAPKISMPDVDFNLKGPKMKGDVDMSVPKVEGEIKAPRVEIEGPDIEGPEGGFKMPKIKMPSFGLKGPKVEGPDVDVKIPKADIKVKGPDVDIKAPEVDIERPEGKIKGPKFEMPSISGPKISMPDVDFNLKGPKLKGDVDVSVPKVEGDIKAPKVEIEGPDIEGPEGGFKMPKIKMPSFGLKGPKMEGPDVDVKIPKADIEVKAPDVDIKAPELMKD</sequence>
<dbReference type="InterPro" id="IPR011254">
    <property type="entry name" value="Prismane-like_sf"/>
</dbReference>
<feature type="region of interest" description="Disordered" evidence="3">
    <location>
        <begin position="1004"/>
        <end position="1039"/>
    </location>
</feature>
<gene>
    <name evidence="5" type="ORF">QQF64_007744</name>
</gene>
<feature type="domain" description="PDZ" evidence="4">
    <location>
        <begin position="47"/>
        <end position="114"/>
    </location>
</feature>
<evidence type="ECO:0000256" key="2">
    <source>
        <dbReference type="ARBA" id="ARBA00023242"/>
    </source>
</evidence>
<evidence type="ECO:0000313" key="6">
    <source>
        <dbReference type="Proteomes" id="UP001558613"/>
    </source>
</evidence>
<keyword evidence="6" id="KW-1185">Reference proteome</keyword>
<reference evidence="5 6" key="1">
    <citation type="submission" date="2023-09" db="EMBL/GenBank/DDBJ databases">
        <authorList>
            <person name="Wang M."/>
        </authorList>
    </citation>
    <scope>NUCLEOTIDE SEQUENCE [LARGE SCALE GENOMIC DNA]</scope>
    <source>
        <strain evidence="5">GT-2023</strain>
        <tissue evidence="5">Liver</tissue>
    </source>
</reference>
<protein>
    <recommendedName>
        <fullName evidence="4">PDZ domain-containing protein</fullName>
    </recommendedName>
</protein>
<evidence type="ECO:0000313" key="5">
    <source>
        <dbReference type="EMBL" id="KAL1262479.1"/>
    </source>
</evidence>
<evidence type="ECO:0000256" key="3">
    <source>
        <dbReference type="SAM" id="MobiDB-lite"/>
    </source>
</evidence>
<accession>A0ABR3MEQ5</accession>
<organism evidence="5 6">
    <name type="scientific">Cirrhinus molitorella</name>
    <name type="common">mud carp</name>
    <dbReference type="NCBI Taxonomy" id="172907"/>
    <lineage>
        <taxon>Eukaryota</taxon>
        <taxon>Metazoa</taxon>
        <taxon>Chordata</taxon>
        <taxon>Craniata</taxon>
        <taxon>Vertebrata</taxon>
        <taxon>Euteleostomi</taxon>
        <taxon>Actinopterygii</taxon>
        <taxon>Neopterygii</taxon>
        <taxon>Teleostei</taxon>
        <taxon>Ostariophysi</taxon>
        <taxon>Cypriniformes</taxon>
        <taxon>Cyprinidae</taxon>
        <taxon>Labeoninae</taxon>
        <taxon>Labeonini</taxon>
        <taxon>Cirrhinus</taxon>
    </lineage>
</organism>
<comment type="caution">
    <text evidence="5">The sequence shown here is derived from an EMBL/GenBank/DDBJ whole genome shotgun (WGS) entry which is preliminary data.</text>
</comment>
<evidence type="ECO:0000259" key="4">
    <source>
        <dbReference type="PROSITE" id="PS50106"/>
    </source>
</evidence>
<dbReference type="EMBL" id="JAYMGO010000014">
    <property type="protein sequence ID" value="KAL1262479.1"/>
    <property type="molecule type" value="Genomic_DNA"/>
</dbReference>
<keyword evidence="2" id="KW-0539">Nucleus</keyword>
<dbReference type="SUPFAM" id="SSF50156">
    <property type="entry name" value="PDZ domain-like"/>
    <property type="match status" value="1"/>
</dbReference>
<proteinExistence type="predicted"/>
<dbReference type="PANTHER" id="PTHR23348">
    <property type="entry name" value="PERIAXIN/AHNAK"/>
    <property type="match status" value="1"/>
</dbReference>
<dbReference type="InterPro" id="IPR001478">
    <property type="entry name" value="PDZ"/>
</dbReference>
<dbReference type="Proteomes" id="UP001558613">
    <property type="component" value="Unassembled WGS sequence"/>
</dbReference>